<keyword evidence="4" id="KW-1185">Reference proteome</keyword>
<evidence type="ECO:0000313" key="4">
    <source>
        <dbReference type="Proteomes" id="UP001058860"/>
    </source>
</evidence>
<feature type="region of interest" description="Disordered" evidence="1">
    <location>
        <begin position="20"/>
        <end position="39"/>
    </location>
</feature>
<dbReference type="EMBL" id="CP088295">
    <property type="protein sequence ID" value="UUY05691.1"/>
    <property type="molecule type" value="Genomic_DNA"/>
</dbReference>
<evidence type="ECO:0000313" key="3">
    <source>
        <dbReference type="EMBL" id="UUY05691.1"/>
    </source>
</evidence>
<dbReference type="Proteomes" id="UP001058860">
    <property type="component" value="Chromosome"/>
</dbReference>
<keyword evidence="2" id="KW-0732">Signal</keyword>
<proteinExistence type="predicted"/>
<name>A0ABY5PM18_9ACTN</name>
<protein>
    <submittedName>
        <fullName evidence="3">Uncharacterized protein</fullName>
    </submittedName>
</protein>
<gene>
    <name evidence="3" type="ORF">LRS13_09275</name>
</gene>
<sequence>MLDRRLASALAAIVLLPAGLSTPRSADPSTAVGCQPERAPGATALPVDWCTVDGPAARTFRH</sequence>
<reference evidence="4" key="1">
    <citation type="submission" date="2021-11" db="EMBL/GenBank/DDBJ databases">
        <title>Cultivation dependent microbiological survey of springs from the worlds oldest radium mine currently devoted to the extraction of radon-saturated water.</title>
        <authorList>
            <person name="Kapinusova G."/>
            <person name="Smrhova T."/>
            <person name="Strejcek M."/>
            <person name="Suman J."/>
            <person name="Jani K."/>
            <person name="Pajer P."/>
            <person name="Uhlik O."/>
        </authorList>
    </citation>
    <scope>NUCLEOTIDE SEQUENCE [LARGE SCALE GENOMIC DNA]</scope>
    <source>
        <strain evidence="4">J379</strain>
    </source>
</reference>
<evidence type="ECO:0000256" key="1">
    <source>
        <dbReference type="SAM" id="MobiDB-lite"/>
    </source>
</evidence>
<organism evidence="3 4">
    <name type="scientific">Svornostia abyssi</name>
    <dbReference type="NCBI Taxonomy" id="2898438"/>
    <lineage>
        <taxon>Bacteria</taxon>
        <taxon>Bacillati</taxon>
        <taxon>Actinomycetota</taxon>
        <taxon>Thermoleophilia</taxon>
        <taxon>Solirubrobacterales</taxon>
        <taxon>Baekduiaceae</taxon>
        <taxon>Svornostia</taxon>
    </lineage>
</organism>
<dbReference type="RefSeq" id="WP_353866136.1">
    <property type="nucleotide sequence ID" value="NZ_CP088295.1"/>
</dbReference>
<feature type="signal peptide" evidence="2">
    <location>
        <begin position="1"/>
        <end position="26"/>
    </location>
</feature>
<evidence type="ECO:0000256" key="2">
    <source>
        <dbReference type="SAM" id="SignalP"/>
    </source>
</evidence>
<feature type="chain" id="PRO_5046132757" evidence="2">
    <location>
        <begin position="27"/>
        <end position="62"/>
    </location>
</feature>
<accession>A0ABY5PM18</accession>